<keyword evidence="5" id="KW-0964">Secreted</keyword>
<dbReference type="EMBL" id="AMQM01003288">
    <property type="status" value="NOT_ANNOTATED_CDS"/>
    <property type="molecule type" value="Genomic_DNA"/>
</dbReference>
<dbReference type="Proteomes" id="UP000015101">
    <property type="component" value="Unassembled WGS sequence"/>
</dbReference>
<dbReference type="InterPro" id="IPR001148">
    <property type="entry name" value="CA_dom"/>
</dbReference>
<evidence type="ECO:0000313" key="13">
    <source>
        <dbReference type="Proteomes" id="UP000015101"/>
    </source>
</evidence>
<comment type="catalytic activity">
    <reaction evidence="9">
        <text>hydrogencarbonate + H(+) = CO2 + H2O</text>
        <dbReference type="Rhea" id="RHEA:10748"/>
        <dbReference type="ChEBI" id="CHEBI:15377"/>
        <dbReference type="ChEBI" id="CHEBI:15378"/>
        <dbReference type="ChEBI" id="CHEBI:16526"/>
        <dbReference type="ChEBI" id="CHEBI:17544"/>
        <dbReference type="EC" id="4.2.1.1"/>
    </reaction>
</comment>
<organism evidence="12 13">
    <name type="scientific">Helobdella robusta</name>
    <name type="common">Californian leech</name>
    <dbReference type="NCBI Taxonomy" id="6412"/>
    <lineage>
        <taxon>Eukaryota</taxon>
        <taxon>Metazoa</taxon>
        <taxon>Spiralia</taxon>
        <taxon>Lophotrochozoa</taxon>
        <taxon>Annelida</taxon>
        <taxon>Clitellata</taxon>
        <taxon>Hirudinea</taxon>
        <taxon>Rhynchobdellida</taxon>
        <taxon>Glossiphoniidae</taxon>
        <taxon>Helobdella</taxon>
    </lineage>
</organism>
<keyword evidence="7" id="KW-0862">Zinc</keyword>
<dbReference type="InterPro" id="IPR036398">
    <property type="entry name" value="CA_dom_sf"/>
</dbReference>
<keyword evidence="8" id="KW-0456">Lyase</keyword>
<dbReference type="SMART" id="SM01057">
    <property type="entry name" value="Carb_anhydrase"/>
    <property type="match status" value="1"/>
</dbReference>
<dbReference type="GO" id="GO:0008270">
    <property type="term" value="F:zinc ion binding"/>
    <property type="evidence" value="ECO:0007669"/>
    <property type="project" value="InterPro"/>
</dbReference>
<dbReference type="CTD" id="20202835"/>
<evidence type="ECO:0000256" key="2">
    <source>
        <dbReference type="ARBA" id="ARBA00004498"/>
    </source>
</evidence>
<proteinExistence type="inferred from homology"/>
<dbReference type="PANTHER" id="PTHR18952">
    <property type="entry name" value="CARBONIC ANHYDRASE"/>
    <property type="match status" value="1"/>
</dbReference>
<dbReference type="GO" id="GO:0004089">
    <property type="term" value="F:carbonate dehydratase activity"/>
    <property type="evidence" value="ECO:0000318"/>
    <property type="project" value="GO_Central"/>
</dbReference>
<evidence type="ECO:0000256" key="1">
    <source>
        <dbReference type="ARBA" id="ARBA00001947"/>
    </source>
</evidence>
<dbReference type="STRING" id="6412.T1F1Y5"/>
<keyword evidence="13" id="KW-1185">Reference proteome</keyword>
<accession>T1F1Y5</accession>
<evidence type="ECO:0000313" key="11">
    <source>
        <dbReference type="EMBL" id="ESO08577.1"/>
    </source>
</evidence>
<evidence type="ECO:0000256" key="3">
    <source>
        <dbReference type="ARBA" id="ARBA00010718"/>
    </source>
</evidence>
<gene>
    <name evidence="12" type="primary">20202835</name>
    <name evidence="11" type="ORF">HELRODRAFT_169452</name>
</gene>
<evidence type="ECO:0000256" key="5">
    <source>
        <dbReference type="ARBA" id="ARBA00022530"/>
    </source>
</evidence>
<protein>
    <recommendedName>
        <fullName evidence="4">carbonic anhydrase</fullName>
        <ecNumber evidence="4">4.2.1.1</ecNumber>
    </recommendedName>
</protein>
<dbReference type="KEGG" id="hro:HELRODRAFT_169452"/>
<dbReference type="SUPFAM" id="SSF51069">
    <property type="entry name" value="Carbonic anhydrase"/>
    <property type="match status" value="1"/>
</dbReference>
<dbReference type="EC" id="4.2.1.1" evidence="4"/>
<feature type="domain" description="Alpha-carbonic anhydrase" evidence="10">
    <location>
        <begin position="1"/>
        <end position="203"/>
    </location>
</feature>
<dbReference type="InterPro" id="IPR023561">
    <property type="entry name" value="Carbonic_anhydrase_a-class"/>
</dbReference>
<dbReference type="GO" id="GO:0005737">
    <property type="term" value="C:cytoplasm"/>
    <property type="evidence" value="ECO:0000318"/>
    <property type="project" value="GO_Central"/>
</dbReference>
<keyword evidence="5" id="KW-0272">Extracellular matrix</keyword>
<name>T1F1Y5_HELRO</name>
<dbReference type="EMBL" id="KB096080">
    <property type="protein sequence ID" value="ESO08577.1"/>
    <property type="molecule type" value="Genomic_DNA"/>
</dbReference>
<evidence type="ECO:0000259" key="10">
    <source>
        <dbReference type="PROSITE" id="PS51144"/>
    </source>
</evidence>
<dbReference type="InParanoid" id="T1F1Y5"/>
<dbReference type="EnsemblMetazoa" id="HelroT169452">
    <property type="protein sequence ID" value="HelroP169452"/>
    <property type="gene ID" value="HelroG169452"/>
</dbReference>
<reference evidence="12" key="3">
    <citation type="submission" date="2015-06" db="UniProtKB">
        <authorList>
            <consortium name="EnsemblMetazoa"/>
        </authorList>
    </citation>
    <scope>IDENTIFICATION</scope>
</reference>
<evidence type="ECO:0000256" key="9">
    <source>
        <dbReference type="ARBA" id="ARBA00048348"/>
    </source>
</evidence>
<evidence type="ECO:0000313" key="12">
    <source>
        <dbReference type="EnsemblMetazoa" id="HelroP169452"/>
    </source>
</evidence>
<sequence length="203" mass="23586">MGLEIHSELRLNTSWSRKFSCANGIQELPFNLVEPEEEQLNVVDDLRIDESMLSLQFKYRKTKFFTYLQVLNPQPDSNNRHLQAIFFHRNSLHTVNGHRYPLELGFLYSSESASDLEDLVGISILAKLLKMLPTARCNFTETLNVDKLLPMDRSYFKYNASMHMPPCLQNVKRYVFESPIQVSLQQMLKDLFHNTASLNLTIV</sequence>
<evidence type="ECO:0000256" key="4">
    <source>
        <dbReference type="ARBA" id="ARBA00012925"/>
    </source>
</evidence>
<evidence type="ECO:0000256" key="6">
    <source>
        <dbReference type="ARBA" id="ARBA00022723"/>
    </source>
</evidence>
<comment type="subcellular location">
    <subcellularLocation>
        <location evidence="2">Secreted</location>
        <location evidence="2">Extracellular space</location>
        <location evidence="2">Extracellular matrix</location>
    </subcellularLocation>
</comment>
<dbReference type="PANTHER" id="PTHR18952:SF141">
    <property type="entry name" value="CARBONIC ANHYDRASE"/>
    <property type="match status" value="1"/>
</dbReference>
<dbReference type="GeneID" id="20202835"/>
<dbReference type="PROSITE" id="PS51144">
    <property type="entry name" value="ALPHA_CA_2"/>
    <property type="match status" value="1"/>
</dbReference>
<comment type="similarity">
    <text evidence="3">Belongs to the alpha-carbonic anhydrase family.</text>
</comment>
<dbReference type="Gene3D" id="3.10.200.10">
    <property type="entry name" value="Alpha carbonic anhydrase"/>
    <property type="match status" value="1"/>
</dbReference>
<dbReference type="RefSeq" id="XP_009013507.1">
    <property type="nucleotide sequence ID" value="XM_009015259.1"/>
</dbReference>
<reference evidence="13" key="1">
    <citation type="submission" date="2012-12" db="EMBL/GenBank/DDBJ databases">
        <authorList>
            <person name="Hellsten U."/>
            <person name="Grimwood J."/>
            <person name="Chapman J.A."/>
            <person name="Shapiro H."/>
            <person name="Aerts A."/>
            <person name="Otillar R.P."/>
            <person name="Terry A.Y."/>
            <person name="Boore J.L."/>
            <person name="Simakov O."/>
            <person name="Marletaz F."/>
            <person name="Cho S.-J."/>
            <person name="Edsinger-Gonzales E."/>
            <person name="Havlak P."/>
            <person name="Kuo D.-H."/>
            <person name="Larsson T."/>
            <person name="Lv J."/>
            <person name="Arendt D."/>
            <person name="Savage R."/>
            <person name="Osoegawa K."/>
            <person name="de Jong P."/>
            <person name="Lindberg D.R."/>
            <person name="Seaver E.C."/>
            <person name="Weisblat D.A."/>
            <person name="Putnam N.H."/>
            <person name="Grigoriev I.V."/>
            <person name="Rokhsar D.S."/>
        </authorList>
    </citation>
    <scope>NUCLEOTIDE SEQUENCE</scope>
</reference>
<evidence type="ECO:0000256" key="7">
    <source>
        <dbReference type="ARBA" id="ARBA00022833"/>
    </source>
</evidence>
<dbReference type="HOGENOM" id="CLU_1350194_0_0_1"/>
<dbReference type="AlphaFoldDB" id="T1F1Y5"/>
<dbReference type="Pfam" id="PF00194">
    <property type="entry name" value="Carb_anhydrase"/>
    <property type="match status" value="1"/>
</dbReference>
<reference evidence="11 13" key="2">
    <citation type="journal article" date="2013" name="Nature">
        <title>Insights into bilaterian evolution from three spiralian genomes.</title>
        <authorList>
            <person name="Simakov O."/>
            <person name="Marletaz F."/>
            <person name="Cho S.J."/>
            <person name="Edsinger-Gonzales E."/>
            <person name="Havlak P."/>
            <person name="Hellsten U."/>
            <person name="Kuo D.H."/>
            <person name="Larsson T."/>
            <person name="Lv J."/>
            <person name="Arendt D."/>
            <person name="Savage R."/>
            <person name="Osoegawa K."/>
            <person name="de Jong P."/>
            <person name="Grimwood J."/>
            <person name="Chapman J.A."/>
            <person name="Shapiro H."/>
            <person name="Aerts A."/>
            <person name="Otillar R.P."/>
            <person name="Terry A.Y."/>
            <person name="Boore J.L."/>
            <person name="Grigoriev I.V."/>
            <person name="Lindberg D.R."/>
            <person name="Seaver E.C."/>
            <person name="Weisblat D.A."/>
            <person name="Putnam N.H."/>
            <person name="Rokhsar D.S."/>
        </authorList>
    </citation>
    <scope>NUCLEOTIDE SEQUENCE</scope>
</reference>
<evidence type="ECO:0000256" key="8">
    <source>
        <dbReference type="ARBA" id="ARBA00023239"/>
    </source>
</evidence>
<keyword evidence="6" id="KW-0479">Metal-binding</keyword>
<comment type="cofactor">
    <cofactor evidence="1">
        <name>Zn(2+)</name>
        <dbReference type="ChEBI" id="CHEBI:29105"/>
    </cofactor>
</comment>